<dbReference type="Gene3D" id="3.40.50.300">
    <property type="entry name" value="P-loop containing nucleotide triphosphate hydrolases"/>
    <property type="match status" value="2"/>
</dbReference>
<dbReference type="InterPro" id="IPR003395">
    <property type="entry name" value="RecF/RecN/SMC_N"/>
</dbReference>
<keyword evidence="1" id="KW-0175">Coiled coil</keyword>
<evidence type="ECO:0000256" key="1">
    <source>
        <dbReference type="SAM" id="Coils"/>
    </source>
</evidence>
<dbReference type="Proteomes" id="UP000218784">
    <property type="component" value="Unassembled WGS sequence"/>
</dbReference>
<evidence type="ECO:0000313" key="3">
    <source>
        <dbReference type="EMBL" id="PCG09794.1"/>
    </source>
</evidence>
<proteinExistence type="predicted"/>
<dbReference type="SUPFAM" id="SSF52540">
    <property type="entry name" value="P-loop containing nucleoside triphosphate hydrolases"/>
    <property type="match status" value="1"/>
</dbReference>
<name>A0A2A4HZK6_9SPHN</name>
<organism evidence="3 4">
    <name type="scientific">Sphingomonas ginsenosidimutans</name>
    <dbReference type="NCBI Taxonomy" id="862134"/>
    <lineage>
        <taxon>Bacteria</taxon>
        <taxon>Pseudomonadati</taxon>
        <taxon>Pseudomonadota</taxon>
        <taxon>Alphaproteobacteria</taxon>
        <taxon>Sphingomonadales</taxon>
        <taxon>Sphingomonadaceae</taxon>
        <taxon>Sphingomonas</taxon>
    </lineage>
</organism>
<evidence type="ECO:0000259" key="2">
    <source>
        <dbReference type="Pfam" id="PF02463"/>
    </source>
</evidence>
<reference evidence="3 4" key="1">
    <citation type="submission" date="2017-09" db="EMBL/GenBank/DDBJ databases">
        <title>Sphingomonas ginsenosidimutans KACC 14949, whole genome shotgun sequence.</title>
        <authorList>
            <person name="Feng G."/>
            <person name="Zhu H."/>
        </authorList>
    </citation>
    <scope>NUCLEOTIDE SEQUENCE [LARGE SCALE GENOMIC DNA]</scope>
    <source>
        <strain evidence="3 4">KACC 14949</strain>
    </source>
</reference>
<dbReference type="Pfam" id="PF02463">
    <property type="entry name" value="SMC_N"/>
    <property type="match status" value="1"/>
</dbReference>
<feature type="coiled-coil region" evidence="1">
    <location>
        <begin position="327"/>
        <end position="371"/>
    </location>
</feature>
<dbReference type="InterPro" id="IPR027417">
    <property type="entry name" value="P-loop_NTPase"/>
</dbReference>
<sequence>MNRPTLASLDVTNFRSIRGHVHAPLDARVVLVHGENGAGKTSLLSAIELALTGGVQSLRRADPAYARQLLHRSADQGGVALATTGDGGGRYEAALTPTGAKSINKLDAADASFFTERSYLPQSLLSQLLQIYQDAGQEANSPLARFVGDLLGLNLLDAIEEGLKPLADKRNVRKIAGEWATAELRQSQAERSLRADAEARALLQEQIDLKLADLRGALAILGVDLPADEASLDAIEPTLAEPSDAADLERLADSRRQLASMRRQVAEENAAGTGPDASAGAGAAAEAFSRWVAANGEREATLLRDVAIALPEANLPSETGRFVDAARTAARARRAQAQAQATQARADARRLLEAEGELETERGRLAAIDNEVARLPGKAGGLASALAELTSFIEGETCPVCDRDYREVSDAPLVEHVHAKVRTLSASAERLLALGRARGEAASAGERRVREIEELRARRVEAPALAAVDRLGAELDALIARLDEMEPTVLEGARLRAADVAARRAAAERGLRDSSLAAARDMVASFAASLDLDSTDVELDLTGVVDRIGAALAEREARLKARLAARNAAREAVAAIRAATTRRAVFEQVIETGKAEVGRAADALRRAQRVRDRGIAVRGAVERVRSGIIRREFNDRLNRLWRDLFVRLAPGEPFVPAFSIPTASTHRLQPKLVTVHRDGGLAGGTPGAMLSAGNLNTAALTLFVALHLSVRDRLPWLILDDPIQSMDDIHVAHFAALLRTLSKEHGRQVLIAVHDRQLFDYLRLELSPAFPDDSLLTLELTRGPRRDTRCLSERFGYKEEALLAAA</sequence>
<comment type="caution">
    <text evidence="3">The sequence shown here is derived from an EMBL/GenBank/DDBJ whole genome shotgun (WGS) entry which is preliminary data.</text>
</comment>
<keyword evidence="4" id="KW-1185">Reference proteome</keyword>
<accession>A0A2A4HZK6</accession>
<evidence type="ECO:0000313" key="4">
    <source>
        <dbReference type="Proteomes" id="UP000218784"/>
    </source>
</evidence>
<dbReference type="PANTHER" id="PTHR32114">
    <property type="entry name" value="ABC TRANSPORTER ABCH.3"/>
    <property type="match status" value="1"/>
</dbReference>
<gene>
    <name evidence="3" type="ORF">COA17_08105</name>
</gene>
<protein>
    <recommendedName>
        <fullName evidence="2">RecF/RecN/SMC N-terminal domain-containing protein</fullName>
    </recommendedName>
</protein>
<dbReference type="EMBL" id="NWVD01000002">
    <property type="protein sequence ID" value="PCG09794.1"/>
    <property type="molecule type" value="Genomic_DNA"/>
</dbReference>
<dbReference type="AlphaFoldDB" id="A0A2A4HZK6"/>
<dbReference type="RefSeq" id="WP_096611507.1">
    <property type="nucleotide sequence ID" value="NZ_NWVD01000002.1"/>
</dbReference>
<dbReference type="PANTHER" id="PTHR32114:SF2">
    <property type="entry name" value="ABC TRANSPORTER ABCH.3"/>
    <property type="match status" value="1"/>
</dbReference>
<feature type="domain" description="RecF/RecN/SMC N-terminal" evidence="2">
    <location>
        <begin position="6"/>
        <end position="759"/>
    </location>
</feature>